<feature type="transmembrane region" description="Helical" evidence="7">
    <location>
        <begin position="309"/>
        <end position="327"/>
    </location>
</feature>
<reference evidence="10" key="1">
    <citation type="journal article" date="2019" name="Int. J. Syst. Evol. Microbiol.">
        <title>The Global Catalogue of Microorganisms (GCM) 10K type strain sequencing project: providing services to taxonomists for standard genome sequencing and annotation.</title>
        <authorList>
            <consortium name="The Broad Institute Genomics Platform"/>
            <consortium name="The Broad Institute Genome Sequencing Center for Infectious Disease"/>
            <person name="Wu L."/>
            <person name="Ma J."/>
        </authorList>
    </citation>
    <scope>NUCLEOTIDE SEQUENCE [LARGE SCALE GENOMIC DNA]</scope>
    <source>
        <strain evidence="10">CGMCC 4.7397</strain>
    </source>
</reference>
<dbReference type="InterPro" id="IPR020846">
    <property type="entry name" value="MFS_dom"/>
</dbReference>
<evidence type="ECO:0000256" key="1">
    <source>
        <dbReference type="ARBA" id="ARBA00004651"/>
    </source>
</evidence>
<dbReference type="PANTHER" id="PTHR43124">
    <property type="entry name" value="PURINE EFFLUX PUMP PBUE"/>
    <property type="match status" value="1"/>
</dbReference>
<organism evidence="9 10">
    <name type="scientific">Pseudonocardia lutea</name>
    <dbReference type="NCBI Taxonomy" id="2172015"/>
    <lineage>
        <taxon>Bacteria</taxon>
        <taxon>Bacillati</taxon>
        <taxon>Actinomycetota</taxon>
        <taxon>Actinomycetes</taxon>
        <taxon>Pseudonocardiales</taxon>
        <taxon>Pseudonocardiaceae</taxon>
        <taxon>Pseudonocardia</taxon>
    </lineage>
</organism>
<evidence type="ECO:0000256" key="5">
    <source>
        <dbReference type="ARBA" id="ARBA00023136"/>
    </source>
</evidence>
<evidence type="ECO:0000313" key="10">
    <source>
        <dbReference type="Proteomes" id="UP001596119"/>
    </source>
</evidence>
<feature type="domain" description="Major facilitator superfamily (MFS) profile" evidence="8">
    <location>
        <begin position="27"/>
        <end position="403"/>
    </location>
</feature>
<name>A0ABW1I0Q8_9PSEU</name>
<feature type="transmembrane region" description="Helical" evidence="7">
    <location>
        <begin position="280"/>
        <end position="303"/>
    </location>
</feature>
<dbReference type="SUPFAM" id="SSF103473">
    <property type="entry name" value="MFS general substrate transporter"/>
    <property type="match status" value="1"/>
</dbReference>
<dbReference type="PANTHER" id="PTHR43124:SF3">
    <property type="entry name" value="CHLORAMPHENICOL EFFLUX PUMP RV0191"/>
    <property type="match status" value="1"/>
</dbReference>
<feature type="transmembrane region" description="Helical" evidence="7">
    <location>
        <begin position="252"/>
        <end position="273"/>
    </location>
</feature>
<dbReference type="Proteomes" id="UP001596119">
    <property type="component" value="Unassembled WGS sequence"/>
</dbReference>
<evidence type="ECO:0000259" key="8">
    <source>
        <dbReference type="PROSITE" id="PS50850"/>
    </source>
</evidence>
<feature type="transmembrane region" description="Helical" evidence="7">
    <location>
        <begin position="223"/>
        <end position="246"/>
    </location>
</feature>
<dbReference type="InterPro" id="IPR036259">
    <property type="entry name" value="MFS_trans_sf"/>
</dbReference>
<feature type="transmembrane region" description="Helical" evidence="7">
    <location>
        <begin position="179"/>
        <end position="197"/>
    </location>
</feature>
<sequence>MTRSTSGGGARRGAVDVAAEPPGGRGALRLLQAAVATSSLDRFAISPLLLAIGAELGASLAQSAAVASAYFLAYGLLQPLWGMLGDRIGLVRVMRIALVIAGIAGVASAFAPSVLVLALLRTVTGGCFGAVNPAGLVYVGDTWPTSVRQRALVDLAAATSFGVAVATAGAGALGDWAGWRVVLAVTAVVALALGVVLRRLPEPPRKVASGPLQALGTVLRERWALAVLVLVFAEGAVVIGILTYVAPAIESLGFSPTVSGIAAAGYGVGVVLFSRSVRPLVGRLSTTTLATVGGVLLVAGWGIPAAAVTLPTTVVGGLLLGGAWAFLHSTLQNWATSVVPQERATTIALFAATLFLGSAAGTAVAGPAADAGAFPAVFRVTLVAATVLAVAAPLLIARYARRPGAVGHGDGHGTDGHGTDGHGTDGHGANGTLAHEA</sequence>
<comment type="subcellular location">
    <subcellularLocation>
        <location evidence="1">Cell membrane</location>
        <topology evidence="1">Multi-pass membrane protein</topology>
    </subcellularLocation>
</comment>
<evidence type="ECO:0000313" key="9">
    <source>
        <dbReference type="EMBL" id="MFC5947271.1"/>
    </source>
</evidence>
<accession>A0ABW1I0Q8</accession>
<feature type="region of interest" description="Disordered" evidence="6">
    <location>
        <begin position="407"/>
        <end position="437"/>
    </location>
</feature>
<evidence type="ECO:0000256" key="3">
    <source>
        <dbReference type="ARBA" id="ARBA00022692"/>
    </source>
</evidence>
<feature type="transmembrane region" description="Helical" evidence="7">
    <location>
        <begin position="151"/>
        <end position="173"/>
    </location>
</feature>
<dbReference type="InterPro" id="IPR011701">
    <property type="entry name" value="MFS"/>
</dbReference>
<evidence type="ECO:0000256" key="6">
    <source>
        <dbReference type="SAM" id="MobiDB-lite"/>
    </source>
</evidence>
<keyword evidence="4 7" id="KW-1133">Transmembrane helix</keyword>
<dbReference type="Gene3D" id="1.20.1250.20">
    <property type="entry name" value="MFS general substrate transporter like domains"/>
    <property type="match status" value="1"/>
</dbReference>
<dbReference type="PROSITE" id="PS50850">
    <property type="entry name" value="MFS"/>
    <property type="match status" value="1"/>
</dbReference>
<evidence type="ECO:0000256" key="2">
    <source>
        <dbReference type="ARBA" id="ARBA00022475"/>
    </source>
</evidence>
<keyword evidence="2" id="KW-1003">Cell membrane</keyword>
<dbReference type="InterPro" id="IPR050189">
    <property type="entry name" value="MFS_Efflux_Transporters"/>
</dbReference>
<keyword evidence="10" id="KW-1185">Reference proteome</keyword>
<comment type="caution">
    <text evidence="9">The sequence shown here is derived from an EMBL/GenBank/DDBJ whole genome shotgun (WGS) entry which is preliminary data.</text>
</comment>
<feature type="compositionally biased region" description="Basic and acidic residues" evidence="6">
    <location>
        <begin position="409"/>
        <end position="425"/>
    </location>
</feature>
<proteinExistence type="predicted"/>
<keyword evidence="5 7" id="KW-0472">Membrane</keyword>
<feature type="transmembrane region" description="Helical" evidence="7">
    <location>
        <begin position="89"/>
        <end position="110"/>
    </location>
</feature>
<protein>
    <submittedName>
        <fullName evidence="9">MFS transporter</fullName>
    </submittedName>
</protein>
<dbReference type="Pfam" id="PF07690">
    <property type="entry name" value="MFS_1"/>
    <property type="match status" value="1"/>
</dbReference>
<evidence type="ECO:0000256" key="7">
    <source>
        <dbReference type="SAM" id="Phobius"/>
    </source>
</evidence>
<dbReference type="RefSeq" id="WP_379563969.1">
    <property type="nucleotide sequence ID" value="NZ_JBHSQK010000007.1"/>
</dbReference>
<feature type="transmembrane region" description="Helical" evidence="7">
    <location>
        <begin position="377"/>
        <end position="397"/>
    </location>
</feature>
<evidence type="ECO:0000256" key="4">
    <source>
        <dbReference type="ARBA" id="ARBA00022989"/>
    </source>
</evidence>
<feature type="transmembrane region" description="Helical" evidence="7">
    <location>
        <begin position="347"/>
        <end position="365"/>
    </location>
</feature>
<dbReference type="EMBL" id="JBHSQK010000007">
    <property type="protein sequence ID" value="MFC5947271.1"/>
    <property type="molecule type" value="Genomic_DNA"/>
</dbReference>
<feature type="transmembrane region" description="Helical" evidence="7">
    <location>
        <begin position="116"/>
        <end position="139"/>
    </location>
</feature>
<keyword evidence="3 7" id="KW-0812">Transmembrane</keyword>
<gene>
    <name evidence="9" type="ORF">ACFQH9_03140</name>
</gene>